<evidence type="ECO:0000313" key="2">
    <source>
        <dbReference type="EMBL" id="UOQ44443.1"/>
    </source>
</evidence>
<evidence type="ECO:0000256" key="1">
    <source>
        <dbReference type="SAM" id="MobiDB-lite"/>
    </source>
</evidence>
<accession>A0ABY4EK34</accession>
<keyword evidence="3" id="KW-1185">Reference proteome</keyword>
<proteinExistence type="predicted"/>
<dbReference type="Proteomes" id="UP000831787">
    <property type="component" value="Chromosome"/>
</dbReference>
<evidence type="ECO:0000313" key="3">
    <source>
        <dbReference type="Proteomes" id="UP000831787"/>
    </source>
</evidence>
<feature type="compositionally biased region" description="Basic and acidic residues" evidence="1">
    <location>
        <begin position="35"/>
        <end position="44"/>
    </location>
</feature>
<feature type="region of interest" description="Disordered" evidence="1">
    <location>
        <begin position="32"/>
        <end position="62"/>
    </location>
</feature>
<sequence length="62" mass="7192">MMKNKKTKRGKVHVSNEAAEVFSHSLHFNKAFSHTKRDEPHTPDSESEAMLNFYSDEEKDPD</sequence>
<name>A0ABY4EK34_9BACI</name>
<dbReference type="EMBL" id="CP095073">
    <property type="protein sequence ID" value="UOQ44443.1"/>
    <property type="molecule type" value="Genomic_DNA"/>
</dbReference>
<organism evidence="2 3">
    <name type="scientific">Halobacillus salinarum</name>
    <dbReference type="NCBI Taxonomy" id="2932257"/>
    <lineage>
        <taxon>Bacteria</taxon>
        <taxon>Bacillati</taxon>
        <taxon>Bacillota</taxon>
        <taxon>Bacilli</taxon>
        <taxon>Bacillales</taxon>
        <taxon>Bacillaceae</taxon>
        <taxon>Halobacillus</taxon>
    </lineage>
</organism>
<dbReference type="RefSeq" id="WP_244710409.1">
    <property type="nucleotide sequence ID" value="NZ_CP095073.1"/>
</dbReference>
<gene>
    <name evidence="2" type="ORF">MUN89_00135</name>
</gene>
<protein>
    <submittedName>
        <fullName evidence="2">Uncharacterized protein</fullName>
    </submittedName>
</protein>
<reference evidence="2 3" key="1">
    <citation type="submission" date="2022-04" db="EMBL/GenBank/DDBJ databases">
        <title>Halobacillus sp. isolated from saltern.</title>
        <authorList>
            <person name="Won M."/>
            <person name="Lee C.-M."/>
            <person name="Woen H.-Y."/>
            <person name="Kwon S.-W."/>
        </authorList>
    </citation>
    <scope>NUCLEOTIDE SEQUENCE [LARGE SCALE GENOMIC DNA]</scope>
    <source>
        <strain evidence="2 3">SSBR10-3</strain>
    </source>
</reference>